<keyword evidence="2" id="KW-0732">Signal</keyword>
<feature type="chain" id="PRO_5012951973" evidence="2">
    <location>
        <begin position="26"/>
        <end position="173"/>
    </location>
</feature>
<keyword evidence="1" id="KW-0472">Membrane</keyword>
<accession>A0A1M6V688</accession>
<dbReference type="STRING" id="1121302.SAMN02745163_04430"/>
<evidence type="ECO:0000256" key="2">
    <source>
        <dbReference type="SAM" id="SignalP"/>
    </source>
</evidence>
<dbReference type="RefSeq" id="WP_072993626.1">
    <property type="nucleotide sequence ID" value="NZ_FQZB01000027.1"/>
</dbReference>
<name>A0A1M6V688_9CLOT</name>
<gene>
    <name evidence="3" type="ORF">SAMN02745163_04430</name>
</gene>
<proteinExistence type="predicted"/>
<sequence length="173" mass="18256">MKKNKITSLILTLGLVAGLSQVAFAAPNDDVLTALRNSSIPSIYITKAENYLKTITLTADQASAVSTQIDKVKEITTRENTTDLSKLSDTGKQEALAAIQSAAKAVGLTASITQTANGDYNIKLVDANGNEVLNISSNEAIMKKTGNNSYLFILGSVMLGIASSSLFVIKKSL</sequence>
<evidence type="ECO:0000256" key="1">
    <source>
        <dbReference type="SAM" id="Phobius"/>
    </source>
</evidence>
<dbReference type="AlphaFoldDB" id="A0A1M6V688"/>
<protein>
    <submittedName>
        <fullName evidence="3">Uncharacterized protein</fullName>
    </submittedName>
</protein>
<organism evidence="3 4">
    <name type="scientific">Clostridium cavendishii DSM 21758</name>
    <dbReference type="NCBI Taxonomy" id="1121302"/>
    <lineage>
        <taxon>Bacteria</taxon>
        <taxon>Bacillati</taxon>
        <taxon>Bacillota</taxon>
        <taxon>Clostridia</taxon>
        <taxon>Eubacteriales</taxon>
        <taxon>Clostridiaceae</taxon>
        <taxon>Clostridium</taxon>
    </lineage>
</organism>
<evidence type="ECO:0000313" key="3">
    <source>
        <dbReference type="EMBL" id="SHK76999.1"/>
    </source>
</evidence>
<keyword evidence="1" id="KW-1133">Transmembrane helix</keyword>
<feature type="transmembrane region" description="Helical" evidence="1">
    <location>
        <begin position="150"/>
        <end position="169"/>
    </location>
</feature>
<dbReference type="EMBL" id="FQZB01000027">
    <property type="protein sequence ID" value="SHK76999.1"/>
    <property type="molecule type" value="Genomic_DNA"/>
</dbReference>
<keyword evidence="4" id="KW-1185">Reference proteome</keyword>
<reference evidence="3 4" key="1">
    <citation type="submission" date="2016-11" db="EMBL/GenBank/DDBJ databases">
        <authorList>
            <person name="Jaros S."/>
            <person name="Januszkiewicz K."/>
            <person name="Wedrychowicz H."/>
        </authorList>
    </citation>
    <scope>NUCLEOTIDE SEQUENCE [LARGE SCALE GENOMIC DNA]</scope>
    <source>
        <strain evidence="3 4">DSM 21758</strain>
    </source>
</reference>
<feature type="signal peptide" evidence="2">
    <location>
        <begin position="1"/>
        <end position="25"/>
    </location>
</feature>
<dbReference type="Proteomes" id="UP000184310">
    <property type="component" value="Unassembled WGS sequence"/>
</dbReference>
<keyword evidence="1" id="KW-0812">Transmembrane</keyword>
<evidence type="ECO:0000313" key="4">
    <source>
        <dbReference type="Proteomes" id="UP000184310"/>
    </source>
</evidence>